<dbReference type="PANTHER" id="PTHR33221">
    <property type="entry name" value="WINGED HELIX-TURN-HELIX TRANSCRIPTIONAL REGULATOR, RRF2 FAMILY"/>
    <property type="match status" value="1"/>
</dbReference>
<dbReference type="Gene3D" id="1.10.10.10">
    <property type="entry name" value="Winged helix-like DNA-binding domain superfamily/Winged helix DNA-binding domain"/>
    <property type="match status" value="1"/>
</dbReference>
<feature type="non-terminal residue" evidence="2">
    <location>
        <position position="1"/>
    </location>
</feature>
<dbReference type="PROSITE" id="PS51197">
    <property type="entry name" value="HTH_RRF2_2"/>
    <property type="match status" value="1"/>
</dbReference>
<dbReference type="GO" id="GO:0003700">
    <property type="term" value="F:DNA-binding transcription factor activity"/>
    <property type="evidence" value="ECO:0007669"/>
    <property type="project" value="TreeGrafter"/>
</dbReference>
<evidence type="ECO:0000256" key="1">
    <source>
        <dbReference type="ARBA" id="ARBA00023125"/>
    </source>
</evidence>
<dbReference type="Pfam" id="PF02082">
    <property type="entry name" value="Rrf2"/>
    <property type="match status" value="1"/>
</dbReference>
<reference evidence="2" key="1">
    <citation type="submission" date="2018-05" db="EMBL/GenBank/DDBJ databases">
        <authorList>
            <person name="Lanie J.A."/>
            <person name="Ng W.-L."/>
            <person name="Kazmierczak K.M."/>
            <person name="Andrzejewski T.M."/>
            <person name="Davidsen T.M."/>
            <person name="Wayne K.J."/>
            <person name="Tettelin H."/>
            <person name="Glass J.I."/>
            <person name="Rusch D."/>
            <person name="Podicherti R."/>
            <person name="Tsui H.-C.T."/>
            <person name="Winkler M.E."/>
        </authorList>
    </citation>
    <scope>NUCLEOTIDE SEQUENCE</scope>
</reference>
<organism evidence="2">
    <name type="scientific">marine metagenome</name>
    <dbReference type="NCBI Taxonomy" id="408172"/>
    <lineage>
        <taxon>unclassified sequences</taxon>
        <taxon>metagenomes</taxon>
        <taxon>ecological metagenomes</taxon>
    </lineage>
</organism>
<dbReference type="InterPro" id="IPR036390">
    <property type="entry name" value="WH_DNA-bd_sf"/>
</dbReference>
<dbReference type="InterPro" id="IPR000944">
    <property type="entry name" value="Tscrpt_reg_Rrf2"/>
</dbReference>
<dbReference type="SUPFAM" id="SSF46785">
    <property type="entry name" value="Winged helix' DNA-binding domain"/>
    <property type="match status" value="1"/>
</dbReference>
<proteinExistence type="predicted"/>
<evidence type="ECO:0000313" key="2">
    <source>
        <dbReference type="EMBL" id="SVB02967.1"/>
    </source>
</evidence>
<dbReference type="PANTHER" id="PTHR33221:SF5">
    <property type="entry name" value="HTH-TYPE TRANSCRIPTIONAL REGULATOR ISCR"/>
    <property type="match status" value="1"/>
</dbReference>
<gene>
    <name evidence="2" type="ORF">METZ01_LOCUS155821</name>
</gene>
<name>A0A382APQ2_9ZZZZ</name>
<dbReference type="GO" id="GO:0005829">
    <property type="term" value="C:cytosol"/>
    <property type="evidence" value="ECO:0007669"/>
    <property type="project" value="TreeGrafter"/>
</dbReference>
<protein>
    <recommendedName>
        <fullName evidence="3">Rrf2 family transcriptional regulator</fullName>
    </recommendedName>
</protein>
<accession>A0A382APQ2</accession>
<evidence type="ECO:0008006" key="3">
    <source>
        <dbReference type="Google" id="ProtNLM"/>
    </source>
</evidence>
<dbReference type="GO" id="GO:0003677">
    <property type="term" value="F:DNA binding"/>
    <property type="evidence" value="ECO:0007669"/>
    <property type="project" value="UniProtKB-KW"/>
</dbReference>
<keyword evidence="1" id="KW-0238">DNA-binding</keyword>
<sequence>GVIRIKDIAQQQNIPRRFLEQILNDLKAAGFVQSRRGVAGGYRLQRGPDEISLADIIRHLEGPLAPVGCVSVNYYQRCSCPDEGKCAIRSVMQEVRDAIVGVLEGVSVAHLCDRVRDLQGPLENPLDYVI</sequence>
<dbReference type="InterPro" id="IPR036388">
    <property type="entry name" value="WH-like_DNA-bd_sf"/>
</dbReference>
<dbReference type="NCBIfam" id="TIGR00738">
    <property type="entry name" value="rrf2_super"/>
    <property type="match status" value="1"/>
</dbReference>
<dbReference type="AlphaFoldDB" id="A0A382APQ2"/>
<dbReference type="EMBL" id="UINC01026111">
    <property type="protein sequence ID" value="SVB02967.1"/>
    <property type="molecule type" value="Genomic_DNA"/>
</dbReference>